<dbReference type="Proteomes" id="UP000275078">
    <property type="component" value="Unassembled WGS sequence"/>
</dbReference>
<gene>
    <name evidence="1" type="ORF">BJ508DRAFT_413467</name>
</gene>
<dbReference type="AlphaFoldDB" id="A0A3N4IBS4"/>
<dbReference type="EMBL" id="ML119664">
    <property type="protein sequence ID" value="RPA83543.1"/>
    <property type="molecule type" value="Genomic_DNA"/>
</dbReference>
<name>A0A3N4IBS4_ASCIM</name>
<evidence type="ECO:0000313" key="1">
    <source>
        <dbReference type="EMBL" id="RPA83543.1"/>
    </source>
</evidence>
<proteinExistence type="predicted"/>
<keyword evidence="2" id="KW-1185">Reference proteome</keyword>
<reference evidence="1 2" key="1">
    <citation type="journal article" date="2018" name="Nat. Ecol. Evol.">
        <title>Pezizomycetes genomes reveal the molecular basis of ectomycorrhizal truffle lifestyle.</title>
        <authorList>
            <person name="Murat C."/>
            <person name="Payen T."/>
            <person name="Noel B."/>
            <person name="Kuo A."/>
            <person name="Morin E."/>
            <person name="Chen J."/>
            <person name="Kohler A."/>
            <person name="Krizsan K."/>
            <person name="Balestrini R."/>
            <person name="Da Silva C."/>
            <person name="Montanini B."/>
            <person name="Hainaut M."/>
            <person name="Levati E."/>
            <person name="Barry K.W."/>
            <person name="Belfiori B."/>
            <person name="Cichocki N."/>
            <person name="Clum A."/>
            <person name="Dockter R.B."/>
            <person name="Fauchery L."/>
            <person name="Guy J."/>
            <person name="Iotti M."/>
            <person name="Le Tacon F."/>
            <person name="Lindquist E.A."/>
            <person name="Lipzen A."/>
            <person name="Malagnac F."/>
            <person name="Mello A."/>
            <person name="Molinier V."/>
            <person name="Miyauchi S."/>
            <person name="Poulain J."/>
            <person name="Riccioni C."/>
            <person name="Rubini A."/>
            <person name="Sitrit Y."/>
            <person name="Splivallo R."/>
            <person name="Traeger S."/>
            <person name="Wang M."/>
            <person name="Zifcakova L."/>
            <person name="Wipf D."/>
            <person name="Zambonelli A."/>
            <person name="Paolocci F."/>
            <person name="Nowrousian M."/>
            <person name="Ottonello S."/>
            <person name="Baldrian P."/>
            <person name="Spatafora J.W."/>
            <person name="Henrissat B."/>
            <person name="Nagy L.G."/>
            <person name="Aury J.M."/>
            <person name="Wincker P."/>
            <person name="Grigoriev I.V."/>
            <person name="Bonfante P."/>
            <person name="Martin F.M."/>
        </authorList>
    </citation>
    <scope>NUCLEOTIDE SEQUENCE [LARGE SCALE GENOMIC DNA]</scope>
    <source>
        <strain evidence="1 2">RN42</strain>
    </source>
</reference>
<protein>
    <submittedName>
        <fullName evidence="1">Uncharacterized protein</fullName>
    </submittedName>
</protein>
<organism evidence="1 2">
    <name type="scientific">Ascobolus immersus RN42</name>
    <dbReference type="NCBI Taxonomy" id="1160509"/>
    <lineage>
        <taxon>Eukaryota</taxon>
        <taxon>Fungi</taxon>
        <taxon>Dikarya</taxon>
        <taxon>Ascomycota</taxon>
        <taxon>Pezizomycotina</taxon>
        <taxon>Pezizomycetes</taxon>
        <taxon>Pezizales</taxon>
        <taxon>Ascobolaceae</taxon>
        <taxon>Ascobolus</taxon>
    </lineage>
</organism>
<accession>A0A3N4IBS4</accession>
<sequence length="329" mass="37604">MPKLRKDGKERGNGGVAVVQDPIGTPLKIDLAEILELERPAFISAEHHQTFVAYLSALPPEVRGYEPAMYKMDYGNALAGNLKPDAVYDAFLHIYLRFCQHGGFCNRILVHQLYQPPEYVTALWPVIQDLLLFYVDTLYPYFTSIGVPIARRKYRLNKRGKIQGWSHQSIETNVCDSDEITFRFTADPRAAYLVLVEDLGGSKCPLPAREKAGLLRKAQVELVEIVLRTVMVQLQALVTAPLQVADESGRLKELERVCKRARVLLFGFLLHPKFRSERLEVLLLRYLKEDGVNWEVVRGMEGAQRRKEIEVEIEAEIEAENETRELMDH</sequence>
<evidence type="ECO:0000313" key="2">
    <source>
        <dbReference type="Proteomes" id="UP000275078"/>
    </source>
</evidence>